<accession>A0A259TZ37</accession>
<protein>
    <submittedName>
        <fullName evidence="1">Uncharacterized protein</fullName>
    </submittedName>
</protein>
<dbReference type="EMBL" id="MQWB01000001">
    <property type="protein sequence ID" value="OZC02946.1"/>
    <property type="molecule type" value="Genomic_DNA"/>
</dbReference>
<dbReference type="AlphaFoldDB" id="A0A259TZ37"/>
<name>A0A259TZ37_9BACT</name>
<proteinExistence type="predicted"/>
<dbReference type="Proteomes" id="UP000216446">
    <property type="component" value="Unassembled WGS sequence"/>
</dbReference>
<evidence type="ECO:0000313" key="2">
    <source>
        <dbReference type="Proteomes" id="UP000216446"/>
    </source>
</evidence>
<gene>
    <name evidence="1" type="ORF">BSZ36_08145</name>
</gene>
<comment type="caution">
    <text evidence="1">The sequence shown here is derived from an EMBL/GenBank/DDBJ whole genome shotgun (WGS) entry which is preliminary data.</text>
</comment>
<organism evidence="1 2">
    <name type="scientific">Rubricoccus marinus</name>
    <dbReference type="NCBI Taxonomy" id="716817"/>
    <lineage>
        <taxon>Bacteria</taxon>
        <taxon>Pseudomonadati</taxon>
        <taxon>Rhodothermota</taxon>
        <taxon>Rhodothermia</taxon>
        <taxon>Rhodothermales</taxon>
        <taxon>Rubricoccaceae</taxon>
        <taxon>Rubricoccus</taxon>
    </lineage>
</organism>
<reference evidence="1 2" key="1">
    <citation type="submission" date="2016-11" db="EMBL/GenBank/DDBJ databases">
        <title>Study of marine rhodopsin-containing bacteria.</title>
        <authorList>
            <person name="Yoshizawa S."/>
            <person name="Kumagai Y."/>
            <person name="Kogure K."/>
        </authorList>
    </citation>
    <scope>NUCLEOTIDE SEQUENCE [LARGE SCALE GENOMIC DNA]</scope>
    <source>
        <strain evidence="1 2">SG-29</strain>
    </source>
</reference>
<dbReference type="RefSeq" id="WP_094547718.1">
    <property type="nucleotide sequence ID" value="NZ_MQWB01000001.1"/>
</dbReference>
<sequence>MTASARPASDRQGRAPLWIAAIINTLIGVPVLLFTLYGWLLIGLGGSDASTLALMTAGMFVAPLVGTVLLVGYWRAARGTLKRARLL</sequence>
<keyword evidence="2" id="KW-1185">Reference proteome</keyword>
<evidence type="ECO:0000313" key="1">
    <source>
        <dbReference type="EMBL" id="OZC02946.1"/>
    </source>
</evidence>
<dbReference type="InParanoid" id="A0A259TZ37"/>